<dbReference type="EMBL" id="MDHH01000001">
    <property type="protein sequence ID" value="OUE03599.1"/>
    <property type="molecule type" value="Genomic_DNA"/>
</dbReference>
<protein>
    <submittedName>
        <fullName evidence="1">Uncharacterized protein</fullName>
    </submittedName>
</protein>
<organism evidence="1 2">
    <name type="scientific">Clavibacter michiganensis subsp. michiganensis</name>
    <dbReference type="NCBI Taxonomy" id="33013"/>
    <lineage>
        <taxon>Bacteria</taxon>
        <taxon>Bacillati</taxon>
        <taxon>Actinomycetota</taxon>
        <taxon>Actinomycetes</taxon>
        <taxon>Micrococcales</taxon>
        <taxon>Microbacteriaceae</taxon>
        <taxon>Clavibacter</taxon>
    </lineage>
</organism>
<name>A0A251XK92_CLAMM</name>
<dbReference type="Proteomes" id="UP000195062">
    <property type="component" value="Unassembled WGS sequence"/>
</dbReference>
<gene>
    <name evidence="1" type="ORF">CMMCAS07_01530</name>
</gene>
<reference evidence="1 2" key="1">
    <citation type="submission" date="2016-08" db="EMBL/GenBank/DDBJ databases">
        <title>Genome sequence of Clavibacter michiganensis subsp. michiganensis strain CASJ007.</title>
        <authorList>
            <person name="Thapa S.P."/>
            <person name="Coaker G."/>
        </authorList>
    </citation>
    <scope>NUCLEOTIDE SEQUENCE [LARGE SCALE GENOMIC DNA]</scope>
    <source>
        <strain evidence="1">CASJ007</strain>
    </source>
</reference>
<accession>A0A251XK92</accession>
<comment type="caution">
    <text evidence="1">The sequence shown here is derived from an EMBL/GenBank/DDBJ whole genome shotgun (WGS) entry which is preliminary data.</text>
</comment>
<evidence type="ECO:0000313" key="2">
    <source>
        <dbReference type="Proteomes" id="UP000195062"/>
    </source>
</evidence>
<dbReference type="AlphaFoldDB" id="A0A251XK92"/>
<proteinExistence type="predicted"/>
<sequence>MAETTFYVVRTGLKLNKDKQIVGNKTELKPNLESLYKDNNLFIASYDEWVDKVLNNPDVQNALKIEVRVADDDDLRENGAKLPQYEAREKIRQADVIATATKLEAKTVMVKFFSEAVTTQEEAKDYLADFDVNAFNFTRWIGEVVAAEAEAGKDFAFSRQAAKALSQAWLASLTTEKKKREIKDGQVYKALEKLAN</sequence>
<keyword evidence="2" id="KW-1185">Reference proteome</keyword>
<evidence type="ECO:0000313" key="1">
    <source>
        <dbReference type="EMBL" id="OUE03599.1"/>
    </source>
</evidence>